<evidence type="ECO:0008006" key="3">
    <source>
        <dbReference type="Google" id="ProtNLM"/>
    </source>
</evidence>
<reference evidence="2" key="1">
    <citation type="journal article" date="2019" name="Int. J. Syst. Evol. Microbiol.">
        <title>The Global Catalogue of Microorganisms (GCM) 10K type strain sequencing project: providing services to taxonomists for standard genome sequencing and annotation.</title>
        <authorList>
            <consortium name="The Broad Institute Genomics Platform"/>
            <consortium name="The Broad Institute Genome Sequencing Center for Infectious Disease"/>
            <person name="Wu L."/>
            <person name="Ma J."/>
        </authorList>
    </citation>
    <scope>NUCLEOTIDE SEQUENCE [LARGE SCALE GENOMIC DNA]</scope>
    <source>
        <strain evidence="2">NBRC 108730</strain>
    </source>
</reference>
<organism evidence="1 2">
    <name type="scientific">Angustibacter aerolatus</name>
    <dbReference type="NCBI Taxonomy" id="1162965"/>
    <lineage>
        <taxon>Bacteria</taxon>
        <taxon>Bacillati</taxon>
        <taxon>Actinomycetota</taxon>
        <taxon>Actinomycetes</taxon>
        <taxon>Kineosporiales</taxon>
        <taxon>Kineosporiaceae</taxon>
    </lineage>
</organism>
<gene>
    <name evidence="1" type="ORF">GCM10025868_40100</name>
</gene>
<dbReference type="SUPFAM" id="SSF88697">
    <property type="entry name" value="PUA domain-like"/>
    <property type="match status" value="1"/>
</dbReference>
<evidence type="ECO:0000313" key="2">
    <source>
        <dbReference type="Proteomes" id="UP001157017"/>
    </source>
</evidence>
<dbReference type="Proteomes" id="UP001157017">
    <property type="component" value="Unassembled WGS sequence"/>
</dbReference>
<protein>
    <recommendedName>
        <fullName evidence="3">EVE domain-containing protein</fullName>
    </recommendedName>
</protein>
<dbReference type="EMBL" id="BSUZ01000001">
    <property type="protein sequence ID" value="GMA88760.1"/>
    <property type="molecule type" value="Genomic_DNA"/>
</dbReference>
<proteinExistence type="predicted"/>
<accession>A0ABQ6JND0</accession>
<keyword evidence="2" id="KW-1185">Reference proteome</keyword>
<sequence>MPTVTRSDLGAWLLKRAPAGWDGVPGGRLVDDWCVVRGYRSRLIAAGDPVLVWVSGDGRRVPRGLWGLGQVVRAPEVDDLPPGRQPAVRVDVPLFAEPVPAADLLAAGVDDLEVQRLPVGANPSFVSVGQAARLRPLLP</sequence>
<name>A0ABQ6JND0_9ACTN</name>
<dbReference type="InterPro" id="IPR015947">
    <property type="entry name" value="PUA-like_sf"/>
</dbReference>
<evidence type="ECO:0000313" key="1">
    <source>
        <dbReference type="EMBL" id="GMA88760.1"/>
    </source>
</evidence>
<comment type="caution">
    <text evidence="1">The sequence shown here is derived from an EMBL/GenBank/DDBJ whole genome shotgun (WGS) entry which is preliminary data.</text>
</comment>